<evidence type="ECO:0000259" key="5">
    <source>
        <dbReference type="PROSITE" id="PS50305"/>
    </source>
</evidence>
<organism evidence="6">
    <name type="scientific">Phaeodactylum tricornutum</name>
    <name type="common">Diatom</name>
    <dbReference type="NCBI Taxonomy" id="2850"/>
    <lineage>
        <taxon>Eukaryota</taxon>
        <taxon>Sar</taxon>
        <taxon>Stramenopiles</taxon>
        <taxon>Ochrophyta</taxon>
        <taxon>Bacillariophyta</taxon>
        <taxon>Bacillariophyceae</taxon>
        <taxon>Bacillariophycidae</taxon>
        <taxon>Naviculales</taxon>
        <taxon>Phaeodactylaceae</taxon>
        <taxon>Phaeodactylum</taxon>
    </lineage>
</organism>
<dbReference type="Pfam" id="PF02146">
    <property type="entry name" value="SIR2"/>
    <property type="match status" value="1"/>
</dbReference>
<accession>A0A8J9S411</accession>
<dbReference type="InterPro" id="IPR050134">
    <property type="entry name" value="NAD-dep_sirtuin_deacylases"/>
</dbReference>
<dbReference type="Proteomes" id="UP000836788">
    <property type="component" value="Chromosome 17"/>
</dbReference>
<feature type="compositionally biased region" description="Acidic residues" evidence="4">
    <location>
        <begin position="203"/>
        <end position="217"/>
    </location>
</feature>
<evidence type="ECO:0000256" key="1">
    <source>
        <dbReference type="ARBA" id="ARBA00022679"/>
    </source>
</evidence>
<dbReference type="PROSITE" id="PS50305">
    <property type="entry name" value="SIRTUIN"/>
    <property type="match status" value="1"/>
</dbReference>
<sequence>MPPDGNTKRQAKQVASESKGPVEVSDDTATRSKRPRKPSRSAGKTSASKRRRCARGAGALLELAERLVEGQEVVIITGAGLSVASGIRPFRSTNGSSATSVPTKRGVVPTAGLWNDVIWTTATREAFRKDPKRWYNDFWLPHFQDGTTYYPNAGHLALQALHDRYENLRQITQNIDGLQEPNNHLIEAHGRVGLYKCIPHEDEESDAMEGDSDDDEDRAVQLGHRRQGRKVREASTNPEICPYQYLQSLSPCQLEPANVRNALCESKGQNLPEAPACPACGGDVLPQALLFDEGYHAHDFYDFERAEAWLESAEAIVFCGTSFAVRITHVALEHARVHKVPVYNFNLHDVLESTARLNVTNIIGPSDETLPKLVEACDEAESQQVGVGEKGSC</sequence>
<dbReference type="PANTHER" id="PTHR11085:SF10">
    <property type="entry name" value="NAD-DEPENDENT PROTEIN DEACYLASE SIRTUIN-5, MITOCHONDRIAL-RELATED"/>
    <property type="match status" value="1"/>
</dbReference>
<dbReference type="GO" id="GO:0070403">
    <property type="term" value="F:NAD+ binding"/>
    <property type="evidence" value="ECO:0007669"/>
    <property type="project" value="InterPro"/>
</dbReference>
<dbReference type="Gene3D" id="3.30.1600.10">
    <property type="entry name" value="SIR2/SIRT2 'Small Domain"/>
    <property type="match status" value="1"/>
</dbReference>
<evidence type="ECO:0000313" key="6">
    <source>
        <dbReference type="EMBL" id="CAG9282371.1"/>
    </source>
</evidence>
<dbReference type="Gene3D" id="3.40.50.1220">
    <property type="entry name" value="TPP-binding domain"/>
    <property type="match status" value="1"/>
</dbReference>
<feature type="domain" description="Deacetylase sirtuin-type" evidence="5">
    <location>
        <begin position="50"/>
        <end position="380"/>
    </location>
</feature>
<dbReference type="GO" id="GO:0005634">
    <property type="term" value="C:nucleus"/>
    <property type="evidence" value="ECO:0007669"/>
    <property type="project" value="TreeGrafter"/>
</dbReference>
<evidence type="ECO:0000256" key="4">
    <source>
        <dbReference type="SAM" id="MobiDB-lite"/>
    </source>
</evidence>
<keyword evidence="2" id="KW-0520">NAD</keyword>
<feature type="region of interest" description="Disordered" evidence="4">
    <location>
        <begin position="1"/>
        <end position="51"/>
    </location>
</feature>
<dbReference type="InterPro" id="IPR026591">
    <property type="entry name" value="Sirtuin_cat_small_dom_sf"/>
</dbReference>
<comment type="caution">
    <text evidence="3">Lacks conserved residue(s) required for the propagation of feature annotation.</text>
</comment>
<dbReference type="InterPro" id="IPR003000">
    <property type="entry name" value="Sirtuin"/>
</dbReference>
<dbReference type="AlphaFoldDB" id="A0A8J9S411"/>
<keyword evidence="1" id="KW-0808">Transferase</keyword>
<dbReference type="InterPro" id="IPR026590">
    <property type="entry name" value="Ssirtuin_cat_dom"/>
</dbReference>
<feature type="region of interest" description="Disordered" evidence="4">
    <location>
        <begin position="203"/>
        <end position="233"/>
    </location>
</feature>
<dbReference type="InterPro" id="IPR029035">
    <property type="entry name" value="DHS-like_NAD/FAD-binding_dom"/>
</dbReference>
<evidence type="ECO:0000256" key="3">
    <source>
        <dbReference type="PROSITE-ProRule" id="PRU00236"/>
    </source>
</evidence>
<proteinExistence type="predicted"/>
<protein>
    <recommendedName>
        <fullName evidence="5">Deacetylase sirtuin-type domain-containing protein</fullName>
    </recommendedName>
</protein>
<reference evidence="6" key="1">
    <citation type="submission" date="2022-02" db="EMBL/GenBank/DDBJ databases">
        <authorList>
            <person name="Giguere J D."/>
        </authorList>
    </citation>
    <scope>NUCLEOTIDE SEQUENCE</scope>
    <source>
        <strain evidence="6">CCAP 1055/1</strain>
    </source>
</reference>
<dbReference type="GO" id="GO:0017136">
    <property type="term" value="F:histone deacetylase activity, NAD-dependent"/>
    <property type="evidence" value="ECO:0007669"/>
    <property type="project" value="TreeGrafter"/>
</dbReference>
<evidence type="ECO:0000256" key="2">
    <source>
        <dbReference type="ARBA" id="ARBA00023027"/>
    </source>
</evidence>
<dbReference type="EMBL" id="OU594958">
    <property type="protein sequence ID" value="CAG9282371.1"/>
    <property type="molecule type" value="Genomic_DNA"/>
</dbReference>
<gene>
    <name evidence="6" type="ORF">PTTT1_LOCUS19428</name>
</gene>
<dbReference type="PANTHER" id="PTHR11085">
    <property type="entry name" value="NAD-DEPENDENT PROTEIN DEACYLASE SIRTUIN-5, MITOCHONDRIAL-RELATED"/>
    <property type="match status" value="1"/>
</dbReference>
<name>A0A8J9S411_PHATR</name>
<dbReference type="SUPFAM" id="SSF52467">
    <property type="entry name" value="DHS-like NAD/FAD-binding domain"/>
    <property type="match status" value="1"/>
</dbReference>